<dbReference type="Pfam" id="PF08447">
    <property type="entry name" value="PAS_3"/>
    <property type="match status" value="1"/>
</dbReference>
<reference evidence="11" key="2">
    <citation type="submission" date="2021-04" db="EMBL/GenBank/DDBJ databases">
        <title>Isolation and characterization of a novel species of the genus Sulfurimonas.</title>
        <authorList>
            <person name="Fukui M."/>
        </authorList>
    </citation>
    <scope>NUCLEOTIDE SEQUENCE</scope>
    <source>
        <strain evidence="11">H1576</strain>
    </source>
</reference>
<dbReference type="InterPro" id="IPR000700">
    <property type="entry name" value="PAS-assoc_C"/>
</dbReference>
<dbReference type="CDD" id="cd00082">
    <property type="entry name" value="HisKA"/>
    <property type="match status" value="1"/>
</dbReference>
<protein>
    <recommendedName>
        <fullName evidence="2">histidine kinase</fullName>
        <ecNumber evidence="2">2.7.13.3</ecNumber>
    </recommendedName>
</protein>
<evidence type="ECO:0000259" key="9">
    <source>
        <dbReference type="PROSITE" id="PS50112"/>
    </source>
</evidence>
<dbReference type="GO" id="GO:0000155">
    <property type="term" value="F:phosphorelay sensor kinase activity"/>
    <property type="evidence" value="ECO:0007669"/>
    <property type="project" value="InterPro"/>
</dbReference>
<dbReference type="InterPro" id="IPR035965">
    <property type="entry name" value="PAS-like_dom_sf"/>
</dbReference>
<evidence type="ECO:0000313" key="11">
    <source>
        <dbReference type="EMBL" id="QSZ41407.1"/>
    </source>
</evidence>
<evidence type="ECO:0000256" key="4">
    <source>
        <dbReference type="ARBA" id="ARBA00022679"/>
    </source>
</evidence>
<keyword evidence="4" id="KW-0808">Transferase</keyword>
<feature type="domain" description="PAS" evidence="9">
    <location>
        <begin position="137"/>
        <end position="209"/>
    </location>
</feature>
<reference evidence="11" key="1">
    <citation type="submission" date="2019-11" db="EMBL/GenBank/DDBJ databases">
        <authorList>
            <person name="Kojima H."/>
        </authorList>
    </citation>
    <scope>NUCLEOTIDE SEQUENCE</scope>
    <source>
        <strain evidence="11">H1576</strain>
    </source>
</reference>
<sequence>MQNKLSILLLEDSLADARLIQEYLSEDKTASYEINHVMTLGESHDWLNNNPLPDLMLMDLNLPDSNGMDTFLSLSSFTNKFAIIILSGIEDQLIAIKALELGAQDYLDKSKLDGYWLNKSINYALQRHLQKKELQELTQRYEYAIVATNDGLYDWNIQTNELYISERWKEQLGYSNDELENTIDTWHSRLHPQEVQSLDKKLEEYLKNKRGYFNETFRLRHRDGHYIWLESKAKIVEFDENEEPLRMVGTHVDISKRVELELELKHKEELMIAQSRQAAMGDMIAMIAHQWRQPITVIAMAVNNLKVDIELEEEIASEQLVEMGDEILTQTQHLSKTIDDFRNFLKPNKEKTSVCVCDIVDGAVEMVEKSLENNNIKIDVVNHSKSKILLFANELLQVFLNIINNAKDALKSNKVKNAYVDIEVSEDDEYVRVQISDNGGGIPKEILKHLGEPYVSSRAASGTGLGVYMSKIIVEKHLLGKLEWENNEDGASFMIMLPLKDTRETR</sequence>
<evidence type="ECO:0000256" key="5">
    <source>
        <dbReference type="ARBA" id="ARBA00022777"/>
    </source>
</evidence>
<feature type="domain" description="Response regulatory" evidence="8">
    <location>
        <begin position="6"/>
        <end position="124"/>
    </location>
</feature>
<dbReference type="EMBL" id="CP046072">
    <property type="protein sequence ID" value="QSZ41407.1"/>
    <property type="molecule type" value="Genomic_DNA"/>
</dbReference>
<dbReference type="PANTHER" id="PTHR43304:SF1">
    <property type="entry name" value="PAC DOMAIN-CONTAINING PROTEIN"/>
    <property type="match status" value="1"/>
</dbReference>
<dbReference type="NCBIfam" id="TIGR00229">
    <property type="entry name" value="sensory_box"/>
    <property type="match status" value="1"/>
</dbReference>
<dbReference type="InterPro" id="IPR005467">
    <property type="entry name" value="His_kinase_dom"/>
</dbReference>
<dbReference type="CDD" id="cd00075">
    <property type="entry name" value="HATPase"/>
    <property type="match status" value="1"/>
</dbReference>
<dbReference type="SMART" id="SM00091">
    <property type="entry name" value="PAS"/>
    <property type="match status" value="1"/>
</dbReference>
<evidence type="ECO:0000313" key="12">
    <source>
        <dbReference type="Proteomes" id="UP000671852"/>
    </source>
</evidence>
<proteinExistence type="predicted"/>
<dbReference type="SUPFAM" id="SSF47384">
    <property type="entry name" value="Homodimeric domain of signal transducing histidine kinase"/>
    <property type="match status" value="1"/>
</dbReference>
<dbReference type="InterPro" id="IPR001610">
    <property type="entry name" value="PAC"/>
</dbReference>
<dbReference type="EC" id="2.7.13.3" evidence="2"/>
<dbReference type="PANTHER" id="PTHR43304">
    <property type="entry name" value="PHYTOCHROME-LIKE PROTEIN CPH1"/>
    <property type="match status" value="1"/>
</dbReference>
<dbReference type="Pfam" id="PF00072">
    <property type="entry name" value="Response_reg"/>
    <property type="match status" value="1"/>
</dbReference>
<dbReference type="RefSeq" id="WP_207562687.1">
    <property type="nucleotide sequence ID" value="NZ_CP046072.1"/>
</dbReference>
<dbReference type="PRINTS" id="PR00344">
    <property type="entry name" value="BCTRLSENSOR"/>
</dbReference>
<evidence type="ECO:0000256" key="1">
    <source>
        <dbReference type="ARBA" id="ARBA00000085"/>
    </source>
</evidence>
<evidence type="ECO:0000256" key="6">
    <source>
        <dbReference type="PROSITE-ProRule" id="PRU00169"/>
    </source>
</evidence>
<evidence type="ECO:0000259" key="8">
    <source>
        <dbReference type="PROSITE" id="PS50110"/>
    </source>
</evidence>
<dbReference type="PROSITE" id="PS50113">
    <property type="entry name" value="PAC"/>
    <property type="match status" value="1"/>
</dbReference>
<organism evidence="11 12">
    <name type="scientific">Sulfurimonas aquatica</name>
    <dbReference type="NCBI Taxonomy" id="2672570"/>
    <lineage>
        <taxon>Bacteria</taxon>
        <taxon>Pseudomonadati</taxon>
        <taxon>Campylobacterota</taxon>
        <taxon>Epsilonproteobacteria</taxon>
        <taxon>Campylobacterales</taxon>
        <taxon>Sulfurimonadaceae</taxon>
        <taxon>Sulfurimonas</taxon>
    </lineage>
</organism>
<evidence type="ECO:0000256" key="2">
    <source>
        <dbReference type="ARBA" id="ARBA00012438"/>
    </source>
</evidence>
<dbReference type="KEGG" id="saqt:GJV85_04555"/>
<dbReference type="InterPro" id="IPR004358">
    <property type="entry name" value="Sig_transdc_His_kin-like_C"/>
</dbReference>
<dbReference type="SMART" id="SM00388">
    <property type="entry name" value="HisKA"/>
    <property type="match status" value="1"/>
</dbReference>
<feature type="domain" description="Histidine kinase" evidence="7">
    <location>
        <begin position="286"/>
        <end position="501"/>
    </location>
</feature>
<dbReference type="SMART" id="SM00387">
    <property type="entry name" value="HATPase_c"/>
    <property type="match status" value="1"/>
</dbReference>
<dbReference type="Gene3D" id="1.10.287.130">
    <property type="match status" value="1"/>
</dbReference>
<feature type="modified residue" description="4-aspartylphosphate" evidence="6">
    <location>
        <position position="59"/>
    </location>
</feature>
<dbReference type="PROSITE" id="PS50110">
    <property type="entry name" value="RESPONSE_REGULATORY"/>
    <property type="match status" value="1"/>
</dbReference>
<dbReference type="SMART" id="SM00448">
    <property type="entry name" value="REC"/>
    <property type="match status" value="1"/>
</dbReference>
<keyword evidence="3 6" id="KW-0597">Phosphoprotein</keyword>
<dbReference type="Proteomes" id="UP000671852">
    <property type="component" value="Chromosome"/>
</dbReference>
<dbReference type="InterPro" id="IPR003594">
    <property type="entry name" value="HATPase_dom"/>
</dbReference>
<keyword evidence="12" id="KW-1185">Reference proteome</keyword>
<dbReference type="InterPro" id="IPR011006">
    <property type="entry name" value="CheY-like_superfamily"/>
</dbReference>
<accession>A0A975GCD9</accession>
<dbReference type="InterPro" id="IPR003661">
    <property type="entry name" value="HisK_dim/P_dom"/>
</dbReference>
<dbReference type="PROSITE" id="PS50109">
    <property type="entry name" value="HIS_KIN"/>
    <property type="match status" value="1"/>
</dbReference>
<dbReference type="InterPro" id="IPR001789">
    <property type="entry name" value="Sig_transdc_resp-reg_receiver"/>
</dbReference>
<feature type="domain" description="PAC" evidence="10">
    <location>
        <begin position="213"/>
        <end position="266"/>
    </location>
</feature>
<dbReference type="Gene3D" id="3.30.565.10">
    <property type="entry name" value="Histidine kinase-like ATPase, C-terminal domain"/>
    <property type="match status" value="1"/>
</dbReference>
<dbReference type="InterPro" id="IPR013655">
    <property type="entry name" value="PAS_fold_3"/>
</dbReference>
<evidence type="ECO:0000259" key="10">
    <source>
        <dbReference type="PROSITE" id="PS50113"/>
    </source>
</evidence>
<evidence type="ECO:0000256" key="3">
    <source>
        <dbReference type="ARBA" id="ARBA00022553"/>
    </source>
</evidence>
<dbReference type="InterPro" id="IPR036890">
    <property type="entry name" value="HATPase_C_sf"/>
</dbReference>
<name>A0A975GCD9_9BACT</name>
<dbReference type="SMART" id="SM00086">
    <property type="entry name" value="PAC"/>
    <property type="match status" value="1"/>
</dbReference>
<dbReference type="Pfam" id="PF02518">
    <property type="entry name" value="HATPase_c"/>
    <property type="match status" value="1"/>
</dbReference>
<evidence type="ECO:0000259" key="7">
    <source>
        <dbReference type="PROSITE" id="PS50109"/>
    </source>
</evidence>
<dbReference type="Gene3D" id="3.40.50.2300">
    <property type="match status" value="1"/>
</dbReference>
<dbReference type="Gene3D" id="3.30.450.20">
    <property type="entry name" value="PAS domain"/>
    <property type="match status" value="1"/>
</dbReference>
<keyword evidence="5" id="KW-0418">Kinase</keyword>
<dbReference type="SUPFAM" id="SSF52172">
    <property type="entry name" value="CheY-like"/>
    <property type="match status" value="1"/>
</dbReference>
<dbReference type="SUPFAM" id="SSF55785">
    <property type="entry name" value="PYP-like sensor domain (PAS domain)"/>
    <property type="match status" value="1"/>
</dbReference>
<dbReference type="InterPro" id="IPR000014">
    <property type="entry name" value="PAS"/>
</dbReference>
<dbReference type="Pfam" id="PF00512">
    <property type="entry name" value="HisKA"/>
    <property type="match status" value="1"/>
</dbReference>
<dbReference type="PROSITE" id="PS50112">
    <property type="entry name" value="PAS"/>
    <property type="match status" value="1"/>
</dbReference>
<dbReference type="CDD" id="cd00130">
    <property type="entry name" value="PAS"/>
    <property type="match status" value="1"/>
</dbReference>
<comment type="catalytic activity">
    <reaction evidence="1">
        <text>ATP + protein L-histidine = ADP + protein N-phospho-L-histidine.</text>
        <dbReference type="EC" id="2.7.13.3"/>
    </reaction>
</comment>
<dbReference type="InterPro" id="IPR052162">
    <property type="entry name" value="Sensor_kinase/Photoreceptor"/>
</dbReference>
<dbReference type="AlphaFoldDB" id="A0A975GCD9"/>
<gene>
    <name evidence="11" type="ORF">GJV85_04555</name>
</gene>
<dbReference type="SUPFAM" id="SSF55874">
    <property type="entry name" value="ATPase domain of HSP90 chaperone/DNA topoisomerase II/histidine kinase"/>
    <property type="match status" value="1"/>
</dbReference>
<dbReference type="InterPro" id="IPR036097">
    <property type="entry name" value="HisK_dim/P_sf"/>
</dbReference>